<feature type="compositionally biased region" description="Low complexity" evidence="11">
    <location>
        <begin position="380"/>
        <end position="398"/>
    </location>
</feature>
<dbReference type="FunFam" id="1.10.510.10:FF:000571">
    <property type="entry name" value="Maternal embryonic leucine zipper kinase"/>
    <property type="match status" value="1"/>
</dbReference>
<dbReference type="PROSITE" id="PS50032">
    <property type="entry name" value="KA1"/>
    <property type="match status" value="1"/>
</dbReference>
<dbReference type="Gene3D" id="1.10.510.10">
    <property type="entry name" value="Transferase(Phosphotransferase) domain 1"/>
    <property type="match status" value="1"/>
</dbReference>
<dbReference type="STRING" id="1054147.F4Q4A3"/>
<feature type="compositionally biased region" description="Polar residues" evidence="11">
    <location>
        <begin position="533"/>
        <end position="559"/>
    </location>
</feature>
<dbReference type="Gene3D" id="3.30.310.80">
    <property type="entry name" value="Kinase associated domain 1, KA1"/>
    <property type="match status" value="1"/>
</dbReference>
<dbReference type="InterPro" id="IPR008271">
    <property type="entry name" value="Ser/Thr_kinase_AS"/>
</dbReference>
<dbReference type="InterPro" id="IPR011009">
    <property type="entry name" value="Kinase-like_dom_sf"/>
</dbReference>
<evidence type="ECO:0000256" key="3">
    <source>
        <dbReference type="ARBA" id="ARBA00022527"/>
    </source>
</evidence>
<name>F4Q4A3_CACFS</name>
<evidence type="ECO:0000256" key="6">
    <source>
        <dbReference type="ARBA" id="ARBA00022777"/>
    </source>
</evidence>
<evidence type="ECO:0000256" key="1">
    <source>
        <dbReference type="ARBA" id="ARBA00006234"/>
    </source>
</evidence>
<dbReference type="InterPro" id="IPR028375">
    <property type="entry name" value="KA1/Ssp2_C"/>
</dbReference>
<dbReference type="PANTHER" id="PTHR24346:SF107">
    <property type="entry name" value="SERINE_THREONINE-PROTEIN KINASE CHK1"/>
    <property type="match status" value="1"/>
</dbReference>
<dbReference type="FunFam" id="3.30.310.80:FF:000011">
    <property type="entry name" value="Non-specific serine/threonine protein kinase"/>
    <property type="match status" value="1"/>
</dbReference>
<proteinExistence type="inferred from homology"/>
<dbReference type="GO" id="GO:0004674">
    <property type="term" value="F:protein serine/threonine kinase activity"/>
    <property type="evidence" value="ECO:0007669"/>
    <property type="project" value="UniProtKB-KW"/>
</dbReference>
<dbReference type="CDD" id="cd12121">
    <property type="entry name" value="MARK_C_like"/>
    <property type="match status" value="1"/>
</dbReference>
<comment type="catalytic activity">
    <reaction evidence="9">
        <text>L-seryl-[protein] + ATP = O-phospho-L-seryl-[protein] + ADP + H(+)</text>
        <dbReference type="Rhea" id="RHEA:17989"/>
        <dbReference type="Rhea" id="RHEA-COMP:9863"/>
        <dbReference type="Rhea" id="RHEA-COMP:11604"/>
        <dbReference type="ChEBI" id="CHEBI:15378"/>
        <dbReference type="ChEBI" id="CHEBI:29999"/>
        <dbReference type="ChEBI" id="CHEBI:30616"/>
        <dbReference type="ChEBI" id="CHEBI:83421"/>
        <dbReference type="ChEBI" id="CHEBI:456216"/>
        <dbReference type="EC" id="2.7.11.1"/>
    </reaction>
</comment>
<dbReference type="PROSITE" id="PS50011">
    <property type="entry name" value="PROTEIN_KINASE_DOM"/>
    <property type="match status" value="1"/>
</dbReference>
<feature type="region of interest" description="Disordered" evidence="11">
    <location>
        <begin position="415"/>
        <end position="465"/>
    </location>
</feature>
<keyword evidence="7 10" id="KW-0067">ATP-binding</keyword>
<evidence type="ECO:0000256" key="5">
    <source>
        <dbReference type="ARBA" id="ARBA00022741"/>
    </source>
</evidence>
<dbReference type="InterPro" id="IPR000719">
    <property type="entry name" value="Prot_kinase_dom"/>
</dbReference>
<dbReference type="GO" id="GO:0005737">
    <property type="term" value="C:cytoplasm"/>
    <property type="evidence" value="ECO:0007669"/>
    <property type="project" value="TreeGrafter"/>
</dbReference>
<dbReference type="FunFam" id="3.30.200.20:FF:000003">
    <property type="entry name" value="Non-specific serine/threonine protein kinase"/>
    <property type="match status" value="1"/>
</dbReference>
<evidence type="ECO:0000256" key="10">
    <source>
        <dbReference type="PROSITE-ProRule" id="PRU10141"/>
    </source>
</evidence>
<feature type="region of interest" description="Disordered" evidence="11">
    <location>
        <begin position="529"/>
        <end position="568"/>
    </location>
</feature>
<feature type="region of interest" description="Disordered" evidence="11">
    <location>
        <begin position="370"/>
        <end position="400"/>
    </location>
</feature>
<dbReference type="PROSITE" id="PS00108">
    <property type="entry name" value="PROTEIN_KINASE_ST"/>
    <property type="match status" value="1"/>
</dbReference>
<keyword evidence="6" id="KW-0418">Kinase</keyword>
<dbReference type="SMART" id="SM00220">
    <property type="entry name" value="S_TKc"/>
    <property type="match status" value="1"/>
</dbReference>
<gene>
    <name evidence="14" type="primary">mrkC</name>
    <name evidence="14" type="ORF">DFA_07946</name>
</gene>
<dbReference type="Pfam" id="PF02149">
    <property type="entry name" value="KA1"/>
    <property type="match status" value="1"/>
</dbReference>
<dbReference type="SUPFAM" id="SSF81995">
    <property type="entry name" value="beta-sandwich domain of Sec23/24"/>
    <property type="match status" value="1"/>
</dbReference>
<protein>
    <recommendedName>
        <fullName evidence="2">non-specific serine/threonine protein kinase</fullName>
        <ecNumber evidence="2">2.7.11.1</ecNumber>
    </recommendedName>
</protein>
<keyword evidence="5 10" id="KW-0547">Nucleotide-binding</keyword>
<dbReference type="GeneID" id="14869755"/>
<sequence length="749" mass="84802">MERKEKKKRVQHVGSYEIGKTLGNGSFGKVKLGTNIFTKEKVAVKFIKENKLSSKQRETCMREIEIMKLMDHPNIVRLLDVVEKKEDKMSFLVVEYVSGGELFDYIVAREFIKEKEARKFFRQMISAIEYCHANLVVHRDLKPENLLLDSNGNIKISDFGLSNIIMPGKLMDSFCGSPLYAAPEILKAEKYLGPPVDIWSLGVILYAILCGSLPWEGDNQAEISYNSVHGNYADPTHLSKEAVHILRRMIQPSPKSRATLEELKMHRWTNTDYDTPPPSFLSIREPVYEIRDELMPHLMSLGFSDEQEVRKLILQNVQCRAVSIYHLLLDNLVQKEISEIKNNLIKKQQPKDDNQSKKLLKSALSLASIPEDEAGGGGSHQDSNNSSLCSSPSSAHSSGTHVNEMINSMAIDDNSYQISSSSPSKRRQSTPEGPSEGMKYVSLPSSLSAPASSPSQTHKQKQQRMVPHLQIPKGGVGGELQQENVSLSAREPFKAPATPTSHQDHPSRRRFSITGPPIREELQNEFLLDKATGVSSSSSPRGQDSKSFMNNYNFNNDHTQQQQQQQQQQYIQQQQQQYIQQQYMQQPFNQYHQHQQQFAPFGQQYNIQAQPFSSQSSQNQPIVEAPRTRRMSLDSRMMVDGADGPTEKNEHLASPRMTKGIFKSSTTTTKSPERTIEEVKKCLDQTNLFTKKKGPYIFICFDDETGVKFQIEIVKISAVNLTGVQLKRISGDTWKYKDICTEVVESIHI</sequence>
<feature type="compositionally biased region" description="Low complexity" evidence="11">
    <location>
        <begin position="442"/>
        <end position="455"/>
    </location>
</feature>
<dbReference type="GO" id="GO:0035556">
    <property type="term" value="P:intracellular signal transduction"/>
    <property type="evidence" value="ECO:0007669"/>
    <property type="project" value="TreeGrafter"/>
</dbReference>
<feature type="binding site" evidence="10">
    <location>
        <position position="45"/>
    </location>
    <ligand>
        <name>ATP</name>
        <dbReference type="ChEBI" id="CHEBI:30616"/>
    </ligand>
</feature>
<feature type="domain" description="KA1" evidence="13">
    <location>
        <begin position="700"/>
        <end position="749"/>
    </location>
</feature>
<keyword evidence="3" id="KW-0723">Serine/threonine-protein kinase</keyword>
<dbReference type="PROSITE" id="PS00107">
    <property type="entry name" value="PROTEIN_KINASE_ATP"/>
    <property type="match status" value="1"/>
</dbReference>
<evidence type="ECO:0000256" key="2">
    <source>
        <dbReference type="ARBA" id="ARBA00012513"/>
    </source>
</evidence>
<reference evidence="15" key="1">
    <citation type="journal article" date="2011" name="Genome Res.">
        <title>Phylogeny-wide analysis of social amoeba genomes highlights ancient origins for complex intercellular communication.</title>
        <authorList>
            <person name="Heidel A.J."/>
            <person name="Lawal H.M."/>
            <person name="Felder M."/>
            <person name="Schilde C."/>
            <person name="Helps N.R."/>
            <person name="Tunggal B."/>
            <person name="Rivero F."/>
            <person name="John U."/>
            <person name="Schleicher M."/>
            <person name="Eichinger L."/>
            <person name="Platzer M."/>
            <person name="Noegel A.A."/>
            <person name="Schaap P."/>
            <person name="Gloeckner G."/>
        </authorList>
    </citation>
    <scope>NUCLEOTIDE SEQUENCE [LARGE SCALE GENOMIC DNA]</scope>
    <source>
        <strain evidence="15">SH3</strain>
    </source>
</reference>
<feature type="region of interest" description="Disordered" evidence="11">
    <location>
        <begin position="493"/>
        <end position="513"/>
    </location>
</feature>
<evidence type="ECO:0000256" key="9">
    <source>
        <dbReference type="ARBA" id="ARBA00048679"/>
    </source>
</evidence>
<dbReference type="OMA" id="TWKYKDI"/>
<dbReference type="RefSeq" id="XP_004355439.1">
    <property type="nucleotide sequence ID" value="XM_004355387.1"/>
</dbReference>
<organism evidence="14 15">
    <name type="scientific">Cavenderia fasciculata</name>
    <name type="common">Slime mold</name>
    <name type="synonym">Dictyostelium fasciculatum</name>
    <dbReference type="NCBI Taxonomy" id="261658"/>
    <lineage>
        <taxon>Eukaryota</taxon>
        <taxon>Amoebozoa</taxon>
        <taxon>Evosea</taxon>
        <taxon>Eumycetozoa</taxon>
        <taxon>Dictyostelia</taxon>
        <taxon>Acytosteliales</taxon>
        <taxon>Cavenderiaceae</taxon>
        <taxon>Cavenderia</taxon>
    </lineage>
</organism>
<evidence type="ECO:0000259" key="13">
    <source>
        <dbReference type="PROSITE" id="PS50032"/>
    </source>
</evidence>
<dbReference type="PANTHER" id="PTHR24346">
    <property type="entry name" value="MAP/MICROTUBULE AFFINITY-REGULATING KINASE"/>
    <property type="match status" value="1"/>
</dbReference>
<dbReference type="KEGG" id="dfa:DFA_07946"/>
<evidence type="ECO:0000259" key="12">
    <source>
        <dbReference type="PROSITE" id="PS50011"/>
    </source>
</evidence>
<dbReference type="SUPFAM" id="SSF103243">
    <property type="entry name" value="KA1-like"/>
    <property type="match status" value="1"/>
</dbReference>
<keyword evidence="4" id="KW-0808">Transferase</keyword>
<feature type="domain" description="Protein kinase" evidence="12">
    <location>
        <begin position="16"/>
        <end position="269"/>
    </location>
</feature>
<dbReference type="Pfam" id="PF00069">
    <property type="entry name" value="Pkinase"/>
    <property type="match status" value="1"/>
</dbReference>
<evidence type="ECO:0000256" key="7">
    <source>
        <dbReference type="ARBA" id="ARBA00022840"/>
    </source>
</evidence>
<evidence type="ECO:0000256" key="4">
    <source>
        <dbReference type="ARBA" id="ARBA00022679"/>
    </source>
</evidence>
<dbReference type="CDD" id="cd14003">
    <property type="entry name" value="STKc_AMPK-like"/>
    <property type="match status" value="1"/>
</dbReference>
<evidence type="ECO:0000313" key="14">
    <source>
        <dbReference type="EMBL" id="EGG16965.1"/>
    </source>
</evidence>
<keyword evidence="15" id="KW-1185">Reference proteome</keyword>
<dbReference type="OrthoDB" id="193931at2759"/>
<comment type="catalytic activity">
    <reaction evidence="8">
        <text>L-threonyl-[protein] + ATP = O-phospho-L-threonyl-[protein] + ADP + H(+)</text>
        <dbReference type="Rhea" id="RHEA:46608"/>
        <dbReference type="Rhea" id="RHEA-COMP:11060"/>
        <dbReference type="Rhea" id="RHEA-COMP:11605"/>
        <dbReference type="ChEBI" id="CHEBI:15378"/>
        <dbReference type="ChEBI" id="CHEBI:30013"/>
        <dbReference type="ChEBI" id="CHEBI:30616"/>
        <dbReference type="ChEBI" id="CHEBI:61977"/>
        <dbReference type="ChEBI" id="CHEBI:456216"/>
        <dbReference type="EC" id="2.7.11.1"/>
    </reaction>
</comment>
<dbReference type="EC" id="2.7.11.1" evidence="2"/>
<dbReference type="GO" id="GO:0005524">
    <property type="term" value="F:ATP binding"/>
    <property type="evidence" value="ECO:0007669"/>
    <property type="project" value="UniProtKB-UniRule"/>
</dbReference>
<evidence type="ECO:0000256" key="8">
    <source>
        <dbReference type="ARBA" id="ARBA00047899"/>
    </source>
</evidence>
<dbReference type="Proteomes" id="UP000007797">
    <property type="component" value="Unassembled WGS sequence"/>
</dbReference>
<dbReference type="GO" id="GO:0106310">
    <property type="term" value="F:protein serine kinase activity"/>
    <property type="evidence" value="ECO:0007669"/>
    <property type="project" value="RHEA"/>
</dbReference>
<dbReference type="SUPFAM" id="SSF56112">
    <property type="entry name" value="Protein kinase-like (PK-like)"/>
    <property type="match status" value="1"/>
</dbReference>
<evidence type="ECO:0000256" key="11">
    <source>
        <dbReference type="SAM" id="MobiDB-lite"/>
    </source>
</evidence>
<evidence type="ECO:0000313" key="15">
    <source>
        <dbReference type="Proteomes" id="UP000007797"/>
    </source>
</evidence>
<accession>F4Q4A3</accession>
<dbReference type="InterPro" id="IPR017441">
    <property type="entry name" value="Protein_kinase_ATP_BS"/>
</dbReference>
<dbReference type="AlphaFoldDB" id="F4Q4A3"/>
<comment type="similarity">
    <text evidence="1">Belongs to the protein kinase superfamily. CAMK Ser/Thr protein kinase family. SNF1 subfamily.</text>
</comment>
<dbReference type="InterPro" id="IPR001772">
    <property type="entry name" value="KA1_dom"/>
</dbReference>
<dbReference type="EMBL" id="GL883021">
    <property type="protein sequence ID" value="EGG16965.1"/>
    <property type="molecule type" value="Genomic_DNA"/>
</dbReference>